<evidence type="ECO:0000256" key="2">
    <source>
        <dbReference type="SAM" id="SignalP"/>
    </source>
</evidence>
<feature type="region of interest" description="Disordered" evidence="1">
    <location>
        <begin position="63"/>
        <end position="95"/>
    </location>
</feature>
<evidence type="ECO:0000313" key="5">
    <source>
        <dbReference type="EMBL" id="KAE9319004.1"/>
    </source>
</evidence>
<evidence type="ECO:0000313" key="6">
    <source>
        <dbReference type="Proteomes" id="UP000429607"/>
    </source>
</evidence>
<comment type="caution">
    <text evidence="4">The sequence shown here is derived from an EMBL/GenBank/DDBJ whole genome shotgun (WGS) entry which is preliminary data.</text>
</comment>
<evidence type="ECO:0000313" key="8">
    <source>
        <dbReference type="Proteomes" id="UP000435112"/>
    </source>
</evidence>
<dbReference type="Proteomes" id="UP000429607">
    <property type="component" value="Unassembled WGS sequence"/>
</dbReference>
<sequence>MARMCLIIKLPRCVLSALVFGVKVELRDDACQVSAARSVESMHNCIKCRFNRRLRLLVRGGRPDVHRKAKSSQTSSQSQGNVFRVKSDSIDAAST</sequence>
<dbReference type="OrthoDB" id="10320558at2759"/>
<proteinExistence type="predicted"/>
<reference evidence="6 8" key="1">
    <citation type="submission" date="2018-09" db="EMBL/GenBank/DDBJ databases">
        <title>Genomic investigation of the strawberry pathogen Phytophthora fragariae indicates pathogenicity is determined by transcriptional variation in three key races.</title>
        <authorList>
            <person name="Adams T.M."/>
            <person name="Armitage A.D."/>
            <person name="Sobczyk M.K."/>
            <person name="Bates H.J."/>
            <person name="Dunwell J.M."/>
            <person name="Nellist C.F."/>
            <person name="Harrison R.J."/>
        </authorList>
    </citation>
    <scope>NUCLEOTIDE SEQUENCE [LARGE SCALE GENOMIC DNA]</scope>
    <source>
        <strain evidence="4 6">SCRP249</strain>
        <strain evidence="3 8">SCRP324</strain>
        <strain evidence="5 7">SCRP333</strain>
    </source>
</reference>
<gene>
    <name evidence="4" type="ORF">PR001_g17179</name>
    <name evidence="3" type="ORF">PR002_g20465</name>
    <name evidence="5" type="ORF">PR003_g18097</name>
</gene>
<feature type="chain" id="PRO_5036379953" description="Secreted protein" evidence="2">
    <location>
        <begin position="17"/>
        <end position="95"/>
    </location>
</feature>
<feature type="signal peptide" evidence="2">
    <location>
        <begin position="1"/>
        <end position="16"/>
    </location>
</feature>
<protein>
    <recommendedName>
        <fullName evidence="9">Secreted protein</fullName>
    </recommendedName>
</protein>
<keyword evidence="7" id="KW-1185">Reference proteome</keyword>
<dbReference type="EMBL" id="QXFT01001426">
    <property type="protein sequence ID" value="KAE9319004.1"/>
    <property type="molecule type" value="Genomic_DNA"/>
</dbReference>
<dbReference type="Proteomes" id="UP000435112">
    <property type="component" value="Unassembled WGS sequence"/>
</dbReference>
<name>A0A6A3KIJ3_9STRA</name>
<dbReference type="Proteomes" id="UP000434957">
    <property type="component" value="Unassembled WGS sequence"/>
</dbReference>
<organism evidence="4 6">
    <name type="scientific">Phytophthora rubi</name>
    <dbReference type="NCBI Taxonomy" id="129364"/>
    <lineage>
        <taxon>Eukaryota</taxon>
        <taxon>Sar</taxon>
        <taxon>Stramenopiles</taxon>
        <taxon>Oomycota</taxon>
        <taxon>Peronosporomycetes</taxon>
        <taxon>Peronosporales</taxon>
        <taxon>Peronosporaceae</taxon>
        <taxon>Phytophthora</taxon>
    </lineage>
</organism>
<keyword evidence="2" id="KW-0732">Signal</keyword>
<dbReference type="EMBL" id="QXFV01001411">
    <property type="protein sequence ID" value="KAE9006552.1"/>
    <property type="molecule type" value="Genomic_DNA"/>
</dbReference>
<evidence type="ECO:0008006" key="9">
    <source>
        <dbReference type="Google" id="ProtNLM"/>
    </source>
</evidence>
<accession>A0A6A3KIJ3</accession>
<dbReference type="EMBL" id="QXFU01001958">
    <property type="protein sequence ID" value="KAE8992678.1"/>
    <property type="molecule type" value="Genomic_DNA"/>
</dbReference>
<evidence type="ECO:0000256" key="1">
    <source>
        <dbReference type="SAM" id="MobiDB-lite"/>
    </source>
</evidence>
<dbReference type="AlphaFoldDB" id="A0A6A3KIJ3"/>
<evidence type="ECO:0000313" key="3">
    <source>
        <dbReference type="EMBL" id="KAE8992678.1"/>
    </source>
</evidence>
<evidence type="ECO:0000313" key="4">
    <source>
        <dbReference type="EMBL" id="KAE9006552.1"/>
    </source>
</evidence>
<evidence type="ECO:0000313" key="7">
    <source>
        <dbReference type="Proteomes" id="UP000434957"/>
    </source>
</evidence>